<dbReference type="Pfam" id="PF01323">
    <property type="entry name" value="DSBA"/>
    <property type="match status" value="1"/>
</dbReference>
<dbReference type="InterPro" id="IPR036249">
    <property type="entry name" value="Thioredoxin-like_sf"/>
</dbReference>
<dbReference type="SUPFAM" id="SSF52833">
    <property type="entry name" value="Thioredoxin-like"/>
    <property type="match status" value="1"/>
</dbReference>
<dbReference type="InterPro" id="IPR051924">
    <property type="entry name" value="GST_Kappa/NadH"/>
</dbReference>
<dbReference type="RefSeq" id="WP_143888468.1">
    <property type="nucleotide sequence ID" value="NZ_RWHZ01000028.1"/>
</dbReference>
<proteinExistence type="inferred from homology"/>
<accession>A0A662ZZ92</accession>
<protein>
    <recommendedName>
        <fullName evidence="1">2-hydroxychromene-2-carboxylate isomerase</fullName>
        <ecNumber evidence="1">5.99.1.4</ecNumber>
    </recommendedName>
</protein>
<dbReference type="PIRSF" id="PIRSF006386">
    <property type="entry name" value="HCCAis_GSTk"/>
    <property type="match status" value="1"/>
</dbReference>
<dbReference type="EMBL" id="RWHZ01000028">
    <property type="protein sequence ID" value="TSE48449.1"/>
    <property type="molecule type" value="Genomic_DNA"/>
</dbReference>
<dbReference type="PANTHER" id="PTHR42943">
    <property type="entry name" value="GLUTATHIONE S-TRANSFERASE KAPPA"/>
    <property type="match status" value="1"/>
</dbReference>
<dbReference type="Gene3D" id="3.40.30.10">
    <property type="entry name" value="Glutaredoxin"/>
    <property type="match status" value="1"/>
</dbReference>
<evidence type="ECO:0000259" key="3">
    <source>
        <dbReference type="Pfam" id="PF01323"/>
    </source>
</evidence>
<feature type="domain" description="DSBA-like thioredoxin" evidence="3">
    <location>
        <begin position="7"/>
        <end position="192"/>
    </location>
</feature>
<feature type="active site" description="Nucleophile" evidence="2">
    <location>
        <position position="14"/>
    </location>
</feature>
<dbReference type="Proteomes" id="UP000408523">
    <property type="component" value="Unassembled WGS sequence"/>
</dbReference>
<dbReference type="EC" id="5.99.1.4" evidence="1"/>
<evidence type="ECO:0000256" key="2">
    <source>
        <dbReference type="PIRSR" id="PIRSR006386-1"/>
    </source>
</evidence>
<sequence length="233" mass="27547">MKKLKCQFYFSFRSPYAWIVWKLLRNVFPNDIEIIPSWNPREDTNILLQNRGGEFLYVNMLKEKHLYIMHDIQRIAKELGFKLSFPVDKSNTDWETIHLCYLYAVDNGRGKEFLDVVFSARWELGMDIWNIDNVKLLLQQVGLNAKVIEDSKWYSYYQIIGVGKLFEGYKNGVFGVPFFILGNSKFWGIERIIPFIRKWNSICDWEDFIDEKNISLPSEALYDFYFDHGGGCG</sequence>
<organism evidence="4 5">
    <name type="scientific">Phocaeicola vulgatus</name>
    <name type="common">Bacteroides vulgatus</name>
    <dbReference type="NCBI Taxonomy" id="821"/>
    <lineage>
        <taxon>Bacteria</taxon>
        <taxon>Pseudomonadati</taxon>
        <taxon>Bacteroidota</taxon>
        <taxon>Bacteroidia</taxon>
        <taxon>Bacteroidales</taxon>
        <taxon>Bacteroidaceae</taxon>
        <taxon>Phocaeicola</taxon>
    </lineage>
</organism>
<dbReference type="InterPro" id="IPR014440">
    <property type="entry name" value="HCCAis_GSTk"/>
</dbReference>
<name>A0A662ZZ92_PHOVU</name>
<dbReference type="PANTHER" id="PTHR42943:SF2">
    <property type="entry name" value="GLUTATHIONE S-TRANSFERASE KAPPA 1"/>
    <property type="match status" value="1"/>
</dbReference>
<reference evidence="4 5" key="1">
    <citation type="journal article" date="2019" name="Nat. Commun.">
        <title>Gram positive-like bacteriocins with broad spectrum anti-Bacteroidales activity encoded on mobile elements of the human gut microbiota.</title>
        <authorList>
            <person name="Bechon N."/>
            <person name="Coyne M.J.Jr."/>
            <person name="Laclare-Mceneany V."/>
            <person name="Chatzidaki-Livanis M."/>
            <person name="Ghigo J.-M."/>
            <person name="Comstock L.E."/>
        </authorList>
    </citation>
    <scope>NUCLEOTIDE SEQUENCE [LARGE SCALE GENOMIC DNA]</scope>
    <source>
        <strain evidence="4 5">CL01T12C17</strain>
    </source>
</reference>
<comment type="catalytic activity">
    <reaction evidence="1">
        <text>2-hydroxychromene-2-carboxylate = (3E)-4-(2-hydroxyphenyl)-2-oxobut-3-enoate</text>
        <dbReference type="Rhea" id="RHEA:27401"/>
        <dbReference type="ChEBI" id="CHEBI:59350"/>
        <dbReference type="ChEBI" id="CHEBI:59353"/>
        <dbReference type="EC" id="5.99.1.4"/>
    </reaction>
</comment>
<dbReference type="GO" id="GO:0016491">
    <property type="term" value="F:oxidoreductase activity"/>
    <property type="evidence" value="ECO:0007669"/>
    <property type="project" value="InterPro"/>
</dbReference>
<comment type="similarity">
    <text evidence="1">Belongs to the GST superfamily. NadH family.</text>
</comment>
<dbReference type="AlphaFoldDB" id="A0A662ZZ92"/>
<dbReference type="GO" id="GO:0018845">
    <property type="term" value="F:2-hydroxychromene-2-carboxylate isomerase activity"/>
    <property type="evidence" value="ECO:0007669"/>
    <property type="project" value="UniProtKB-UniRule"/>
</dbReference>
<evidence type="ECO:0000313" key="4">
    <source>
        <dbReference type="EMBL" id="TSE48449.1"/>
    </source>
</evidence>
<evidence type="ECO:0000313" key="5">
    <source>
        <dbReference type="Proteomes" id="UP000408523"/>
    </source>
</evidence>
<keyword evidence="1 4" id="KW-0413">Isomerase</keyword>
<gene>
    <name evidence="4" type="primary">nsaD</name>
    <name evidence="4" type="ORF">EH214_02328</name>
</gene>
<comment type="caution">
    <text evidence="4">The sequence shown here is derived from an EMBL/GenBank/DDBJ whole genome shotgun (WGS) entry which is preliminary data.</text>
</comment>
<dbReference type="InterPro" id="IPR001853">
    <property type="entry name" value="DSBA-like_thioredoxin_dom"/>
</dbReference>
<evidence type="ECO:0000256" key="1">
    <source>
        <dbReference type="PIRNR" id="PIRNR006386"/>
    </source>
</evidence>